<sequence length="71" mass="7986">MRRIERLIALASTVSSLLDLYQLMANLRTADLIIRLSERCCGDGKGGGDCNSIEERFHDFFPRLSLTKVAK</sequence>
<name>A0A069NC27_9BURK</name>
<reference evidence="1 2" key="1">
    <citation type="submission" date="2014-03" db="EMBL/GenBank/DDBJ databases">
        <title>Draft Genome Sequences of Four Burkholderia Strains.</title>
        <authorList>
            <person name="Liu X.Y."/>
            <person name="Li C.X."/>
            <person name="Xu J.H."/>
        </authorList>
    </citation>
    <scope>NUCLEOTIDE SEQUENCE [LARGE SCALE GENOMIC DNA]</scope>
    <source>
        <strain evidence="1 2">R27</strain>
    </source>
</reference>
<dbReference type="AlphaFoldDB" id="A0A069NC27"/>
<comment type="caution">
    <text evidence="1">The sequence shown here is derived from an EMBL/GenBank/DDBJ whole genome shotgun (WGS) entry which is preliminary data.</text>
</comment>
<proteinExistence type="predicted"/>
<dbReference type="EMBL" id="JFHE01000062">
    <property type="protein sequence ID" value="KDR25925.1"/>
    <property type="molecule type" value="Genomic_DNA"/>
</dbReference>
<organism evidence="1 2">
    <name type="scientific">Caballeronia grimmiae</name>
    <dbReference type="NCBI Taxonomy" id="1071679"/>
    <lineage>
        <taxon>Bacteria</taxon>
        <taxon>Pseudomonadati</taxon>
        <taxon>Pseudomonadota</taxon>
        <taxon>Betaproteobacteria</taxon>
        <taxon>Burkholderiales</taxon>
        <taxon>Burkholderiaceae</taxon>
        <taxon>Caballeronia</taxon>
    </lineage>
</organism>
<gene>
    <name evidence="1" type="ORF">BG57_28590</name>
</gene>
<accession>A0A069NC27</accession>
<protein>
    <submittedName>
        <fullName evidence="1">Uncharacterized protein</fullName>
    </submittedName>
</protein>
<evidence type="ECO:0000313" key="1">
    <source>
        <dbReference type="EMBL" id="KDR25925.1"/>
    </source>
</evidence>
<dbReference type="Proteomes" id="UP000027439">
    <property type="component" value="Unassembled WGS sequence"/>
</dbReference>
<evidence type="ECO:0000313" key="2">
    <source>
        <dbReference type="Proteomes" id="UP000027439"/>
    </source>
</evidence>